<evidence type="ECO:0000313" key="2">
    <source>
        <dbReference type="Proteomes" id="UP000784294"/>
    </source>
</evidence>
<sequence>MPGKIATSNRCCPTRLFALQLTVDTCTARSLLRRQCKSTHFYTPTLTPTRIITPKPIPTRTLLRVTGFAFRRRILHRPRKEASRAVKTVEWDGQGPKHAANLISTWADFNISGGSITRSVFTLLKLK</sequence>
<proteinExistence type="predicted"/>
<keyword evidence="2" id="KW-1185">Reference proteome</keyword>
<reference evidence="1" key="1">
    <citation type="submission" date="2018-11" db="EMBL/GenBank/DDBJ databases">
        <authorList>
            <consortium name="Pathogen Informatics"/>
        </authorList>
    </citation>
    <scope>NUCLEOTIDE SEQUENCE</scope>
</reference>
<dbReference type="EMBL" id="CAAALY010037847">
    <property type="protein sequence ID" value="VEL18627.1"/>
    <property type="molecule type" value="Genomic_DNA"/>
</dbReference>
<name>A0A3S5CG87_9PLAT</name>
<evidence type="ECO:0000313" key="1">
    <source>
        <dbReference type="EMBL" id="VEL18627.1"/>
    </source>
</evidence>
<dbReference type="AlphaFoldDB" id="A0A3S5CG87"/>
<protein>
    <submittedName>
        <fullName evidence="1">Uncharacterized protein</fullName>
    </submittedName>
</protein>
<dbReference type="Proteomes" id="UP000784294">
    <property type="component" value="Unassembled WGS sequence"/>
</dbReference>
<organism evidence="1 2">
    <name type="scientific">Protopolystoma xenopodis</name>
    <dbReference type="NCBI Taxonomy" id="117903"/>
    <lineage>
        <taxon>Eukaryota</taxon>
        <taxon>Metazoa</taxon>
        <taxon>Spiralia</taxon>
        <taxon>Lophotrochozoa</taxon>
        <taxon>Platyhelminthes</taxon>
        <taxon>Monogenea</taxon>
        <taxon>Polyopisthocotylea</taxon>
        <taxon>Polystomatidea</taxon>
        <taxon>Polystomatidae</taxon>
        <taxon>Protopolystoma</taxon>
    </lineage>
</organism>
<comment type="caution">
    <text evidence="1">The sequence shown here is derived from an EMBL/GenBank/DDBJ whole genome shotgun (WGS) entry which is preliminary data.</text>
</comment>
<accession>A0A3S5CG87</accession>
<gene>
    <name evidence="1" type="ORF">PXEA_LOCUS12067</name>
</gene>